<name>A0A0G1S320_9BACT</name>
<dbReference type="InterPro" id="IPR007813">
    <property type="entry name" value="PilN"/>
</dbReference>
<proteinExistence type="predicted"/>
<protein>
    <recommendedName>
        <fullName evidence="4">Fimbrial assembly family protein</fullName>
    </recommendedName>
</protein>
<keyword evidence="1" id="KW-0812">Transmembrane</keyword>
<dbReference type="Proteomes" id="UP000034364">
    <property type="component" value="Unassembled WGS sequence"/>
</dbReference>
<dbReference type="AlphaFoldDB" id="A0A0G1S320"/>
<evidence type="ECO:0000313" key="2">
    <source>
        <dbReference type="EMBL" id="KKU63899.1"/>
    </source>
</evidence>
<dbReference type="EMBL" id="LCNV01000015">
    <property type="protein sequence ID" value="KKU63899.1"/>
    <property type="molecule type" value="Genomic_DNA"/>
</dbReference>
<keyword evidence="1" id="KW-0472">Membrane</keyword>
<reference evidence="2 3" key="1">
    <citation type="journal article" date="2015" name="Nature">
        <title>rRNA introns, odd ribosomes, and small enigmatic genomes across a large radiation of phyla.</title>
        <authorList>
            <person name="Brown C.T."/>
            <person name="Hug L.A."/>
            <person name="Thomas B.C."/>
            <person name="Sharon I."/>
            <person name="Castelle C.J."/>
            <person name="Singh A."/>
            <person name="Wilkins M.J."/>
            <person name="Williams K.H."/>
            <person name="Banfield J.F."/>
        </authorList>
    </citation>
    <scope>NUCLEOTIDE SEQUENCE [LARGE SCALE GENOMIC DNA]</scope>
</reference>
<keyword evidence="1" id="KW-1133">Transmembrane helix</keyword>
<organism evidence="2 3">
    <name type="scientific">Candidatus Amesbacteria bacterium GW2011_GWA1_47_16</name>
    <dbReference type="NCBI Taxonomy" id="1618353"/>
    <lineage>
        <taxon>Bacteria</taxon>
        <taxon>Candidatus Amesiibacteriota</taxon>
    </lineage>
</organism>
<gene>
    <name evidence="2" type="ORF">UX87_C0015G0004</name>
</gene>
<comment type="caution">
    <text evidence="2">The sequence shown here is derived from an EMBL/GenBank/DDBJ whole genome shotgun (WGS) entry which is preliminary data.</text>
</comment>
<sequence length="177" mass="19984">MPARIRNVNLLPPTEFEMSFGGRFLKWAVTTGRYIIILTELVVILAFLSRFKLDYELSVLSSKIEGKVSLLEANSPIEREFKSKQARLEAVKKILTKRISASETMDSIAVKTPPEVKLTEMTINGNEVEIDANSFSEKEMGEMIAALDGDKRWSSVEISSITQGTEKVIKFRLNLKR</sequence>
<evidence type="ECO:0000256" key="1">
    <source>
        <dbReference type="SAM" id="Phobius"/>
    </source>
</evidence>
<evidence type="ECO:0008006" key="4">
    <source>
        <dbReference type="Google" id="ProtNLM"/>
    </source>
</evidence>
<evidence type="ECO:0000313" key="3">
    <source>
        <dbReference type="Proteomes" id="UP000034364"/>
    </source>
</evidence>
<accession>A0A0G1S320</accession>
<feature type="transmembrane region" description="Helical" evidence="1">
    <location>
        <begin position="27"/>
        <end position="48"/>
    </location>
</feature>
<dbReference type="Pfam" id="PF05137">
    <property type="entry name" value="PilN"/>
    <property type="match status" value="1"/>
</dbReference>